<dbReference type="FunFam" id="2.40.10.10:FF:000068">
    <property type="entry name" value="transmembrane protease serine 2"/>
    <property type="match status" value="1"/>
</dbReference>
<keyword evidence="2" id="KW-0222">Digestion</keyword>
<dbReference type="GO" id="GO:0006508">
    <property type="term" value="P:proteolysis"/>
    <property type="evidence" value="ECO:0007669"/>
    <property type="project" value="InterPro"/>
</dbReference>
<dbReference type="InterPro" id="IPR001254">
    <property type="entry name" value="Trypsin_dom"/>
</dbReference>
<dbReference type="SMART" id="SM00020">
    <property type="entry name" value="Tryp_SPc"/>
    <property type="match status" value="1"/>
</dbReference>
<dbReference type="EMBL" id="VCAU01000003">
    <property type="protein sequence ID" value="KAF9894518.1"/>
    <property type="molecule type" value="Genomic_DNA"/>
</dbReference>
<reference evidence="8" key="1">
    <citation type="journal article" date="2019" name="Beilstein J. Org. Chem.">
        <title>Nanangenines: drimane sesquiterpenoids as the dominant metabolite cohort of a novel Australian fungus, Aspergillus nanangensis.</title>
        <authorList>
            <person name="Lacey H.J."/>
            <person name="Gilchrist C.L.M."/>
            <person name="Crombie A."/>
            <person name="Kalaitzis J.A."/>
            <person name="Vuong D."/>
            <person name="Rutledge P.J."/>
            <person name="Turner P."/>
            <person name="Pitt J.I."/>
            <person name="Lacey E."/>
            <person name="Chooi Y.H."/>
            <person name="Piggott A.M."/>
        </authorList>
    </citation>
    <scope>NUCLEOTIDE SEQUENCE</scope>
    <source>
        <strain evidence="8">MST-FP2251</strain>
    </source>
</reference>
<evidence type="ECO:0000256" key="3">
    <source>
        <dbReference type="ARBA" id="ARBA00023157"/>
    </source>
</evidence>
<dbReference type="PANTHER" id="PTHR24276">
    <property type="entry name" value="POLYSERASE-RELATED"/>
    <property type="match status" value="1"/>
</dbReference>
<dbReference type="InterPro" id="IPR050430">
    <property type="entry name" value="Peptidase_S1"/>
</dbReference>
<evidence type="ECO:0000256" key="6">
    <source>
        <dbReference type="SAM" id="SignalP"/>
    </source>
</evidence>
<comment type="catalytic activity">
    <reaction evidence="4">
        <text>Preferential cleavage: Arg-|-Xaa, Lys-|-Xaa.</text>
        <dbReference type="EC" id="3.4.21.4"/>
    </reaction>
</comment>
<dbReference type="GO" id="GO:0007586">
    <property type="term" value="P:digestion"/>
    <property type="evidence" value="ECO:0007669"/>
    <property type="project" value="UniProtKB-KW"/>
</dbReference>
<sequence length="249" mass="26129">MTISSSLKQLSLLALIASSPIHAILYGTPASPSAAPYTVALISGDSTICAGALISSRSVLTLAECVDNHSASSLSLRVGSLDHTRGGAIKTVAKIVQHPDYNPTTHDANFALLHLHDAVSNQIPPAVIADHSPRSGDKLTLFGWGATDRASLEHRSPVLRQDGTLALDAEACQRDWAGVATITPSMVCDVPDAGVGACKGDEGGPIVSEEDGGKLVALITGVHQCYETDRPDVDADVTVVQDWIRRYTM</sequence>
<evidence type="ECO:0000313" key="9">
    <source>
        <dbReference type="Proteomes" id="UP001194746"/>
    </source>
</evidence>
<protein>
    <recommendedName>
        <fullName evidence="5">trypsin</fullName>
        <ecNumber evidence="5">3.4.21.4</ecNumber>
    </recommendedName>
</protein>
<comment type="similarity">
    <text evidence="1">Belongs to the peptidase S1 family.</text>
</comment>
<proteinExistence type="inferred from homology"/>
<evidence type="ECO:0000256" key="1">
    <source>
        <dbReference type="ARBA" id="ARBA00007664"/>
    </source>
</evidence>
<evidence type="ECO:0000313" key="8">
    <source>
        <dbReference type="EMBL" id="KAF9894518.1"/>
    </source>
</evidence>
<evidence type="ECO:0000256" key="2">
    <source>
        <dbReference type="ARBA" id="ARBA00022757"/>
    </source>
</evidence>
<dbReference type="InterPro" id="IPR001314">
    <property type="entry name" value="Peptidase_S1A"/>
</dbReference>
<feature type="chain" id="PRO_5042062485" description="trypsin" evidence="6">
    <location>
        <begin position="24"/>
        <end position="249"/>
    </location>
</feature>
<dbReference type="SUPFAM" id="SSF50494">
    <property type="entry name" value="Trypsin-like serine proteases"/>
    <property type="match status" value="1"/>
</dbReference>
<dbReference type="AlphaFoldDB" id="A0AAD4CXZ3"/>
<dbReference type="GO" id="GO:0004252">
    <property type="term" value="F:serine-type endopeptidase activity"/>
    <property type="evidence" value="ECO:0007669"/>
    <property type="project" value="UniProtKB-EC"/>
</dbReference>
<dbReference type="PANTHER" id="PTHR24276:SF97">
    <property type="entry name" value="GH13245P2-RELATED"/>
    <property type="match status" value="1"/>
</dbReference>
<dbReference type="InterPro" id="IPR009003">
    <property type="entry name" value="Peptidase_S1_PA"/>
</dbReference>
<evidence type="ECO:0000259" key="7">
    <source>
        <dbReference type="PROSITE" id="PS50240"/>
    </source>
</evidence>
<dbReference type="CDD" id="cd00190">
    <property type="entry name" value="Tryp_SPc"/>
    <property type="match status" value="1"/>
</dbReference>
<keyword evidence="9" id="KW-1185">Reference proteome</keyword>
<evidence type="ECO:0000256" key="5">
    <source>
        <dbReference type="ARBA" id="ARBA00038868"/>
    </source>
</evidence>
<evidence type="ECO:0000256" key="4">
    <source>
        <dbReference type="ARBA" id="ARBA00036320"/>
    </source>
</evidence>
<dbReference type="EC" id="3.4.21.4" evidence="5"/>
<dbReference type="Proteomes" id="UP001194746">
    <property type="component" value="Unassembled WGS sequence"/>
</dbReference>
<comment type="caution">
    <text evidence="8">The sequence shown here is derived from an EMBL/GenBank/DDBJ whole genome shotgun (WGS) entry which is preliminary data.</text>
</comment>
<reference evidence="8" key="2">
    <citation type="submission" date="2020-02" db="EMBL/GenBank/DDBJ databases">
        <authorList>
            <person name="Gilchrist C.L.M."/>
            <person name="Chooi Y.-H."/>
        </authorList>
    </citation>
    <scope>NUCLEOTIDE SEQUENCE</scope>
    <source>
        <strain evidence="8">MST-FP2251</strain>
    </source>
</reference>
<keyword evidence="6" id="KW-0732">Signal</keyword>
<feature type="signal peptide" evidence="6">
    <location>
        <begin position="1"/>
        <end position="23"/>
    </location>
</feature>
<gene>
    <name evidence="8" type="ORF">FE257_006402</name>
</gene>
<organism evidence="8 9">
    <name type="scientific">Aspergillus nanangensis</name>
    <dbReference type="NCBI Taxonomy" id="2582783"/>
    <lineage>
        <taxon>Eukaryota</taxon>
        <taxon>Fungi</taxon>
        <taxon>Dikarya</taxon>
        <taxon>Ascomycota</taxon>
        <taxon>Pezizomycotina</taxon>
        <taxon>Eurotiomycetes</taxon>
        <taxon>Eurotiomycetidae</taxon>
        <taxon>Eurotiales</taxon>
        <taxon>Aspergillaceae</taxon>
        <taxon>Aspergillus</taxon>
        <taxon>Aspergillus subgen. Circumdati</taxon>
    </lineage>
</organism>
<dbReference type="Pfam" id="PF00089">
    <property type="entry name" value="Trypsin"/>
    <property type="match status" value="1"/>
</dbReference>
<feature type="domain" description="Peptidase S1" evidence="7">
    <location>
        <begin position="24"/>
        <end position="249"/>
    </location>
</feature>
<keyword evidence="3" id="KW-1015">Disulfide bond</keyword>
<accession>A0AAD4CXZ3</accession>
<dbReference type="Gene3D" id="2.40.10.10">
    <property type="entry name" value="Trypsin-like serine proteases"/>
    <property type="match status" value="1"/>
</dbReference>
<dbReference type="PRINTS" id="PR00722">
    <property type="entry name" value="CHYMOTRYPSIN"/>
</dbReference>
<dbReference type="PROSITE" id="PS50240">
    <property type="entry name" value="TRYPSIN_DOM"/>
    <property type="match status" value="1"/>
</dbReference>
<name>A0AAD4CXZ3_ASPNN</name>
<dbReference type="InterPro" id="IPR043504">
    <property type="entry name" value="Peptidase_S1_PA_chymotrypsin"/>
</dbReference>